<reference evidence="1" key="2">
    <citation type="journal article" date="2015" name="Data Brief">
        <title>Shoot transcriptome of the giant reed, Arundo donax.</title>
        <authorList>
            <person name="Barrero R.A."/>
            <person name="Guerrero F.D."/>
            <person name="Moolhuijzen P."/>
            <person name="Goolsby J.A."/>
            <person name="Tidwell J."/>
            <person name="Bellgard S.E."/>
            <person name="Bellgard M.I."/>
        </authorList>
    </citation>
    <scope>NUCLEOTIDE SEQUENCE</scope>
    <source>
        <tissue evidence="1">Shoot tissue taken approximately 20 cm above the soil surface</tissue>
    </source>
</reference>
<protein>
    <submittedName>
        <fullName evidence="1">Uncharacterized protein</fullName>
    </submittedName>
</protein>
<name>A0A0A9GW86_ARUDO</name>
<reference evidence="1" key="1">
    <citation type="submission" date="2014-09" db="EMBL/GenBank/DDBJ databases">
        <authorList>
            <person name="Magalhaes I.L.F."/>
            <person name="Oliveira U."/>
            <person name="Santos F.R."/>
            <person name="Vidigal T.H.D.A."/>
            <person name="Brescovit A.D."/>
            <person name="Santos A.J."/>
        </authorList>
    </citation>
    <scope>NUCLEOTIDE SEQUENCE</scope>
    <source>
        <tissue evidence="1">Shoot tissue taken approximately 20 cm above the soil surface</tissue>
    </source>
</reference>
<accession>A0A0A9GW86</accession>
<organism evidence="1">
    <name type="scientific">Arundo donax</name>
    <name type="common">Giant reed</name>
    <name type="synonym">Donax arundinaceus</name>
    <dbReference type="NCBI Taxonomy" id="35708"/>
    <lineage>
        <taxon>Eukaryota</taxon>
        <taxon>Viridiplantae</taxon>
        <taxon>Streptophyta</taxon>
        <taxon>Embryophyta</taxon>
        <taxon>Tracheophyta</taxon>
        <taxon>Spermatophyta</taxon>
        <taxon>Magnoliopsida</taxon>
        <taxon>Liliopsida</taxon>
        <taxon>Poales</taxon>
        <taxon>Poaceae</taxon>
        <taxon>PACMAD clade</taxon>
        <taxon>Arundinoideae</taxon>
        <taxon>Arundineae</taxon>
        <taxon>Arundo</taxon>
    </lineage>
</organism>
<proteinExistence type="predicted"/>
<evidence type="ECO:0000313" key="1">
    <source>
        <dbReference type="EMBL" id="JAE24858.1"/>
    </source>
</evidence>
<dbReference type="EMBL" id="GBRH01173038">
    <property type="protein sequence ID" value="JAE24858.1"/>
    <property type="molecule type" value="Transcribed_RNA"/>
</dbReference>
<sequence length="55" mass="6623">MEFTEATLNCSTMPSNLDMHDLHDHRHVPTIKIYLKFSNLFIRHMLLHCSLYFMK</sequence>
<dbReference type="AlphaFoldDB" id="A0A0A9GW86"/>